<organism evidence="1 2">
    <name type="scientific">Enterococcus saccharolyticus subsp. saccharolyticus ATCC 43076</name>
    <dbReference type="NCBI Taxonomy" id="1139996"/>
    <lineage>
        <taxon>Bacteria</taxon>
        <taxon>Bacillati</taxon>
        <taxon>Bacillota</taxon>
        <taxon>Bacilli</taxon>
        <taxon>Lactobacillales</taxon>
        <taxon>Enterococcaceae</taxon>
        <taxon>Enterococcus</taxon>
    </lineage>
</organism>
<dbReference type="eggNOG" id="COG0796">
    <property type="taxonomic scope" value="Bacteria"/>
</dbReference>
<dbReference type="EMBL" id="AHYT01000003">
    <property type="protein sequence ID" value="EOT29712.1"/>
    <property type="molecule type" value="Genomic_DNA"/>
</dbReference>
<comment type="caution">
    <text evidence="1">The sequence shown here is derived from an EMBL/GenBank/DDBJ whole genome shotgun (WGS) entry which is preliminary data.</text>
</comment>
<reference evidence="1 2" key="1">
    <citation type="submission" date="2013-03" db="EMBL/GenBank/DDBJ databases">
        <title>The Genome Sequence of Enterococcus saccharolyticus ATCC_43076 (Illumina only assembly).</title>
        <authorList>
            <consortium name="The Broad Institute Genomics Platform"/>
            <consortium name="The Broad Institute Genome Sequencing Center for Infectious Disease"/>
            <person name="Earl A."/>
            <person name="Russ C."/>
            <person name="Gilmore M."/>
            <person name="Surin D."/>
            <person name="Walker B."/>
            <person name="Young S."/>
            <person name="Zeng Q."/>
            <person name="Gargeya S."/>
            <person name="Fitzgerald M."/>
            <person name="Haas B."/>
            <person name="Abouelleil A."/>
            <person name="Allen A.W."/>
            <person name="Alvarado L."/>
            <person name="Arachchi H.M."/>
            <person name="Berlin A.M."/>
            <person name="Chapman S.B."/>
            <person name="Gainer-Dewar J."/>
            <person name="Goldberg J."/>
            <person name="Griggs A."/>
            <person name="Gujja S."/>
            <person name="Hansen M."/>
            <person name="Howarth C."/>
            <person name="Imamovic A."/>
            <person name="Ireland A."/>
            <person name="Larimer J."/>
            <person name="McCowan C."/>
            <person name="Murphy C."/>
            <person name="Pearson M."/>
            <person name="Poon T.W."/>
            <person name="Priest M."/>
            <person name="Roberts A."/>
            <person name="Saif S."/>
            <person name="Shea T."/>
            <person name="Sisk P."/>
            <person name="Sykes S."/>
            <person name="Wortman J."/>
            <person name="Nusbaum C."/>
            <person name="Birren B."/>
        </authorList>
    </citation>
    <scope>NUCLEOTIDE SEQUENCE [LARGE SCALE GENOMIC DNA]</scope>
    <source>
        <strain evidence="1 2">ATCC 43076</strain>
    </source>
</reference>
<dbReference type="STRING" id="41997.RV16_GL002210"/>
<protein>
    <recommendedName>
        <fullName evidence="3">Glutamate racemase</fullName>
    </recommendedName>
</protein>
<evidence type="ECO:0008006" key="3">
    <source>
        <dbReference type="Google" id="ProtNLM"/>
    </source>
</evidence>
<evidence type="ECO:0000313" key="1">
    <source>
        <dbReference type="EMBL" id="EOT29712.1"/>
    </source>
</evidence>
<dbReference type="PATRIC" id="fig|1139996.3.peg.1009"/>
<dbReference type="AlphaFoldDB" id="S0NHD4"/>
<proteinExistence type="predicted"/>
<dbReference type="Proteomes" id="UP000014136">
    <property type="component" value="Unassembled WGS sequence"/>
</dbReference>
<keyword evidence="2" id="KW-1185">Reference proteome</keyword>
<dbReference type="Gene3D" id="3.40.50.1860">
    <property type="match status" value="1"/>
</dbReference>
<evidence type="ECO:0000313" key="2">
    <source>
        <dbReference type="Proteomes" id="UP000014136"/>
    </source>
</evidence>
<accession>S0NHD4</accession>
<dbReference type="RefSeq" id="WP_016174823.1">
    <property type="nucleotide sequence ID" value="NZ_KE136389.1"/>
</dbReference>
<dbReference type="OrthoDB" id="2910128at2"/>
<dbReference type="HOGENOM" id="CLU_1297746_0_0_9"/>
<name>S0NHD4_9ENTE</name>
<dbReference type="SUPFAM" id="SSF53681">
    <property type="entry name" value="Aspartate/glutamate racemase"/>
    <property type="match status" value="1"/>
</dbReference>
<dbReference type="InterPro" id="IPR001920">
    <property type="entry name" value="Asp/Glu_race"/>
</dbReference>
<sequence length="210" mass="24611">MRIVCLHANLNNREIVENALQTVPLERIHKVDEALLSKIQDNEDEEMIKEYVEKQLDELMQYQPDAILVTCTNYIVFIEKIQRIFPIPILQIDEILFEQLPQTTSVTVLFTNEKTISGTTARLSRSCPWLQEINIVFIDEVFEWYLRGDLEAHHQQIIATLKKLATTEMMIVPQLSMGEVIQLYNEKYQQQIFSSSEALKKHFSVFHERS</sequence>
<dbReference type="GO" id="GO:0016855">
    <property type="term" value="F:racemase and epimerase activity, acting on amino acids and derivatives"/>
    <property type="evidence" value="ECO:0007669"/>
    <property type="project" value="InterPro"/>
</dbReference>
<gene>
    <name evidence="1" type="ORF">OMQ_01025</name>
</gene>